<dbReference type="NCBIfam" id="NF001246">
    <property type="entry name" value="PRK00218.1-2"/>
    <property type="match status" value="1"/>
</dbReference>
<gene>
    <name evidence="4 5" type="primary">hflD</name>
    <name evidence="5" type="ORF">V6X73_01130</name>
</gene>
<sequence>MASPDSERAMALGALFLALKQVREIAEQGRTDNAALAVCLRGLLGHYQNDVETLYGEPGCLDEGLRLLADHLSQPRNMQLTRYLVSVLQLERKLRRDRGRLAEVGDGLERARGQMDYFGEVTHPSVIASVAQTYKDRISPLRPRIIVQGHGRYLEDERHAAAIRALLLAAIRAAGLWQANGGGRLRLIFGRPQIIESARRALSQVPSG</sequence>
<dbReference type="Proteomes" id="UP001556709">
    <property type="component" value="Unassembled WGS sequence"/>
</dbReference>
<dbReference type="Gene3D" id="1.10.3890.10">
    <property type="entry name" value="HflD-like"/>
    <property type="match status" value="1"/>
</dbReference>
<keyword evidence="6" id="KW-1185">Reference proteome</keyword>
<evidence type="ECO:0000313" key="6">
    <source>
        <dbReference type="Proteomes" id="UP001556709"/>
    </source>
</evidence>
<dbReference type="EMBL" id="JBAKFM010000001">
    <property type="protein sequence ID" value="MEX0468338.1"/>
    <property type="molecule type" value="Genomic_DNA"/>
</dbReference>
<organism evidence="5 6">
    <name type="scientific">Spiribacter pallidus</name>
    <dbReference type="NCBI Taxonomy" id="1987936"/>
    <lineage>
        <taxon>Bacteria</taxon>
        <taxon>Pseudomonadati</taxon>
        <taxon>Pseudomonadota</taxon>
        <taxon>Gammaproteobacteria</taxon>
        <taxon>Chromatiales</taxon>
        <taxon>Ectothiorhodospiraceae</taxon>
        <taxon>Spiribacter</taxon>
    </lineage>
</organism>
<comment type="subcellular location">
    <subcellularLocation>
        <location evidence="4">Cytoplasm</location>
    </subcellularLocation>
    <subcellularLocation>
        <location evidence="4">Cell membrane</location>
        <topology evidence="4">Peripheral membrane protein</topology>
        <orientation evidence="4">Cytoplasmic side</orientation>
    </subcellularLocation>
</comment>
<dbReference type="InterPro" id="IPR007451">
    <property type="entry name" value="HflD"/>
</dbReference>
<protein>
    <recommendedName>
        <fullName evidence="4">High frequency lysogenization protein HflD homolog</fullName>
    </recommendedName>
</protein>
<evidence type="ECO:0000256" key="3">
    <source>
        <dbReference type="ARBA" id="ARBA00023136"/>
    </source>
</evidence>
<comment type="similarity">
    <text evidence="4">Belongs to the HflD family.</text>
</comment>
<dbReference type="Pfam" id="PF04356">
    <property type="entry name" value="DUF489"/>
    <property type="match status" value="1"/>
</dbReference>
<dbReference type="InterPro" id="IPR035932">
    <property type="entry name" value="HflD-like_sf"/>
</dbReference>
<dbReference type="RefSeq" id="WP_367958159.1">
    <property type="nucleotide sequence ID" value="NZ_JBAKFH010000003.1"/>
</dbReference>
<reference evidence="5 6" key="1">
    <citation type="submission" date="2024-02" db="EMBL/GenBank/DDBJ databases">
        <title>New especies of Spiribacter isolated from saline water.</title>
        <authorList>
            <person name="Leon M.J."/>
            <person name="De La Haba R."/>
            <person name="Sanchez-Porro C."/>
            <person name="Ventosa A."/>
        </authorList>
    </citation>
    <scope>NUCLEOTIDE SEQUENCE [LARGE SCALE GENOMIC DNA]</scope>
    <source>
        <strain evidence="6">ag22IC6-390</strain>
    </source>
</reference>
<name>A0ABV3TB15_9GAMM</name>
<evidence type="ECO:0000256" key="4">
    <source>
        <dbReference type="HAMAP-Rule" id="MF_00695"/>
    </source>
</evidence>
<evidence type="ECO:0000313" key="5">
    <source>
        <dbReference type="EMBL" id="MEX0468338.1"/>
    </source>
</evidence>
<comment type="caution">
    <text evidence="5">The sequence shown here is derived from an EMBL/GenBank/DDBJ whole genome shotgun (WGS) entry which is preliminary data.</text>
</comment>
<keyword evidence="1 4" id="KW-1003">Cell membrane</keyword>
<proteinExistence type="inferred from homology"/>
<accession>A0ABV3TB15</accession>
<keyword evidence="2 4" id="KW-0963">Cytoplasm</keyword>
<dbReference type="PANTHER" id="PTHR38100">
    <property type="entry name" value="HIGH FREQUENCY LYSOGENIZATION PROTEIN HFLD"/>
    <property type="match status" value="1"/>
</dbReference>
<keyword evidence="3 4" id="KW-0472">Membrane</keyword>
<evidence type="ECO:0000256" key="1">
    <source>
        <dbReference type="ARBA" id="ARBA00022475"/>
    </source>
</evidence>
<dbReference type="HAMAP" id="MF_00695">
    <property type="entry name" value="HflD_protein"/>
    <property type="match status" value="1"/>
</dbReference>
<dbReference type="PANTHER" id="PTHR38100:SF1">
    <property type="entry name" value="HIGH FREQUENCY LYSOGENIZATION PROTEIN HFLD"/>
    <property type="match status" value="1"/>
</dbReference>
<evidence type="ECO:0000256" key="2">
    <source>
        <dbReference type="ARBA" id="ARBA00022490"/>
    </source>
</evidence>
<dbReference type="SUPFAM" id="SSF101322">
    <property type="entry name" value="YcfC-like"/>
    <property type="match status" value="1"/>
</dbReference>